<protein>
    <submittedName>
        <fullName evidence="1">Peripheral membrane protein</fullName>
    </submittedName>
</protein>
<sequence length="1327" mass="146754">MLQICRAEDGEVFQVNATMWDIEKLESLELFLNHEIGIDQDAVLAYLSDGRRLRNENIRDLAGAQDQSIFVFNKYYLDESLDAVLHNLHVQPPMQPPIEDSIAATPPFRPSQLGASYLRAAHAHHQSINHTLVTLQCQRTSLRIASSSLDLNVLAIADVFEGVSSGAQRELEKQATLLAGIDADLEMVGQVNIHRDFMSITMQRAMDAGGKGRTLGDYVSNAKMRQVADNCAKTHAELQARFRASQETMKRLTDGTAEVRLVLSDTRLLDEAEVLVQQSQDIHDRISDAAAALESPVAEPEGLLQELRQLDTAMRNSVSSITDLKNMFTEQCMRALRQISLLNHDLVELPPALTALQAGFRAKNAFSHIQRLHNMIYAYGATVIEIVRRKEFGRFFYQRSQVILEVMAKLTAAERKRRQVYRGEVHGQLPFDARGMDDPVPAIDFSPTGSNESDNPYTLERSDIQGKPTTASAAAAAECFAVIDLLHVLEDLERVAHALDDGSIALNTIRETRIPLEKLVNKMDGLESGFDRIAERSLLSSSRLALSRRRLSDADEHAFHELAERLNEVQQTKAHQENLFSEERLALQTEVTRLKNQLQSLDGDSSSERERADRLESELQKLRLQLGKEAAARRIAEERHQDLLSTVDRQIQELADARAEATKQTKGAEALREQLAKALSESDDLKALDTRNSAKLTNLLEDQEMHLRDLETARSRGEDLEAQIRTVREECEEARRALEEAGREKDRLLRAQASEHDRQMRDYVAEADGDRAVLEHQFLELRAESEDMERQMKEAISQAEMKEADAAGLREELQRLENELRAAQHAETVLREDYEQKMEESSRLVAQLLDVSIAYRTAHFKALTLAQAAISHPSMSKSITQMSDSQVFSTNSRHPAIGPLDEPSPLDPSDPAAAIEILRSFDQDHFLEVVGKTGSTIRKWQKQCKEYRERAKGKISFRNFAKGDLALFLPTRNSVSKPWAAFNVSFPHYFLQATGHLAEQLKSREWIVARITSITERVVDPKDPNSNPYGLGDGVKYYMLEVEDWTQPSSSKRRVTSRKVSGEPPREELPALSAPPENEVEESFQATRAPTSHLFPVVRARSNSSPTAGPSSLSRLLAQAAVPTDLPTLDPIPSAPTPARTPSPVPSPMPSPPSTAHPPRPHAPKSSSPLRPGSRQSRISTSSRFSAGRIPPFGVASSAGPSSASVVKAAPTTALSASPAALDESSSPPAPETPSPADSASDGLANFFNDRRRTTSYHAPRTASSPLATAAGPRERPSAGALASLASWSASFSRRRKPDAHNVNSIGAEADAAPAEDGTARALLQRF</sequence>
<gene>
    <name evidence="1" type="ORF">BV25DRAFT_1914453</name>
</gene>
<reference evidence="1" key="1">
    <citation type="submission" date="2021-03" db="EMBL/GenBank/DDBJ databases">
        <authorList>
            <consortium name="DOE Joint Genome Institute"/>
            <person name="Ahrendt S."/>
            <person name="Looney B.P."/>
            <person name="Miyauchi S."/>
            <person name="Morin E."/>
            <person name="Drula E."/>
            <person name="Courty P.E."/>
            <person name="Chicoki N."/>
            <person name="Fauchery L."/>
            <person name="Kohler A."/>
            <person name="Kuo A."/>
            <person name="Labutti K."/>
            <person name="Pangilinan J."/>
            <person name="Lipzen A."/>
            <person name="Riley R."/>
            <person name="Andreopoulos W."/>
            <person name="He G."/>
            <person name="Johnson J."/>
            <person name="Barry K.W."/>
            <person name="Grigoriev I.V."/>
            <person name="Nagy L."/>
            <person name="Hibbett D."/>
            <person name="Henrissat B."/>
            <person name="Matheny P.B."/>
            <person name="Labbe J."/>
            <person name="Martin F."/>
        </authorList>
    </citation>
    <scope>NUCLEOTIDE SEQUENCE</scope>
    <source>
        <strain evidence="1">HHB10654</strain>
    </source>
</reference>
<evidence type="ECO:0000313" key="2">
    <source>
        <dbReference type="Proteomes" id="UP000814140"/>
    </source>
</evidence>
<proteinExistence type="predicted"/>
<dbReference type="EMBL" id="MU277199">
    <property type="protein sequence ID" value="KAI0064232.1"/>
    <property type="molecule type" value="Genomic_DNA"/>
</dbReference>
<organism evidence="1 2">
    <name type="scientific">Artomyces pyxidatus</name>
    <dbReference type="NCBI Taxonomy" id="48021"/>
    <lineage>
        <taxon>Eukaryota</taxon>
        <taxon>Fungi</taxon>
        <taxon>Dikarya</taxon>
        <taxon>Basidiomycota</taxon>
        <taxon>Agaricomycotina</taxon>
        <taxon>Agaricomycetes</taxon>
        <taxon>Russulales</taxon>
        <taxon>Auriscalpiaceae</taxon>
        <taxon>Artomyces</taxon>
    </lineage>
</organism>
<dbReference type="Proteomes" id="UP000814140">
    <property type="component" value="Unassembled WGS sequence"/>
</dbReference>
<comment type="caution">
    <text evidence="1">The sequence shown here is derived from an EMBL/GenBank/DDBJ whole genome shotgun (WGS) entry which is preliminary data.</text>
</comment>
<reference evidence="1" key="2">
    <citation type="journal article" date="2022" name="New Phytol.">
        <title>Evolutionary transition to the ectomycorrhizal habit in the genomes of a hyperdiverse lineage of mushroom-forming fungi.</title>
        <authorList>
            <person name="Looney B."/>
            <person name="Miyauchi S."/>
            <person name="Morin E."/>
            <person name="Drula E."/>
            <person name="Courty P.E."/>
            <person name="Kohler A."/>
            <person name="Kuo A."/>
            <person name="LaButti K."/>
            <person name="Pangilinan J."/>
            <person name="Lipzen A."/>
            <person name="Riley R."/>
            <person name="Andreopoulos W."/>
            <person name="He G."/>
            <person name="Johnson J."/>
            <person name="Nolan M."/>
            <person name="Tritt A."/>
            <person name="Barry K.W."/>
            <person name="Grigoriev I.V."/>
            <person name="Nagy L.G."/>
            <person name="Hibbett D."/>
            <person name="Henrissat B."/>
            <person name="Matheny P.B."/>
            <person name="Labbe J."/>
            <person name="Martin F.M."/>
        </authorList>
    </citation>
    <scope>NUCLEOTIDE SEQUENCE</scope>
    <source>
        <strain evidence="1">HHB10654</strain>
    </source>
</reference>
<accession>A0ACB8T6U4</accession>
<keyword evidence="2" id="KW-1185">Reference proteome</keyword>
<name>A0ACB8T6U4_9AGAM</name>
<evidence type="ECO:0000313" key="1">
    <source>
        <dbReference type="EMBL" id="KAI0064232.1"/>
    </source>
</evidence>